<proteinExistence type="predicted"/>
<organism evidence="3 4">
    <name type="scientific">Humibacillus xanthopallidus</name>
    <dbReference type="NCBI Taxonomy" id="412689"/>
    <lineage>
        <taxon>Bacteria</taxon>
        <taxon>Bacillati</taxon>
        <taxon>Actinomycetota</taxon>
        <taxon>Actinomycetes</taxon>
        <taxon>Micrococcales</taxon>
        <taxon>Intrasporangiaceae</taxon>
        <taxon>Humibacillus</taxon>
    </lineage>
</organism>
<dbReference type="OrthoDB" id="4871052at2"/>
<evidence type="ECO:0000313" key="4">
    <source>
        <dbReference type="Proteomes" id="UP000320085"/>
    </source>
</evidence>
<evidence type="ECO:0000313" key="3">
    <source>
        <dbReference type="EMBL" id="TQN44941.1"/>
    </source>
</evidence>
<name>A0A543PLK1_9MICO</name>
<evidence type="ECO:0008006" key="5">
    <source>
        <dbReference type="Google" id="ProtNLM"/>
    </source>
</evidence>
<feature type="region of interest" description="Disordered" evidence="1">
    <location>
        <begin position="31"/>
        <end position="52"/>
    </location>
</feature>
<comment type="caution">
    <text evidence="3">The sequence shown here is derived from an EMBL/GenBank/DDBJ whole genome shotgun (WGS) entry which is preliminary data.</text>
</comment>
<sequence length="195" mass="19390">MTNHTTWRKPAASVAVIIGLSTLALGACSETDPATASAPADQQVSAQGASGSDTVELVNAAVDTPTAGDTPNGADRRGLRVRLLRALHATWVTESQQGPVTHQAIRGDVTAVSATSITVKAKDGVSMTFAVTADTTVRQRIAGSGKGAKATASTIGAVSVGTKALVTGVGATDPTARVVVHLAAPAAKPSPSATS</sequence>
<accession>A0A543PLK1</accession>
<gene>
    <name evidence="3" type="ORF">FHX52_4165</name>
</gene>
<keyword evidence="2" id="KW-0732">Signal</keyword>
<evidence type="ECO:0000256" key="1">
    <source>
        <dbReference type="SAM" id="MobiDB-lite"/>
    </source>
</evidence>
<protein>
    <recommendedName>
        <fullName evidence="5">DUF5666 domain-containing protein</fullName>
    </recommendedName>
</protein>
<feature type="signal peptide" evidence="2">
    <location>
        <begin position="1"/>
        <end position="26"/>
    </location>
</feature>
<dbReference type="RefSeq" id="WP_141824234.1">
    <property type="nucleotide sequence ID" value="NZ_BAAAQC010000009.1"/>
</dbReference>
<feature type="compositionally biased region" description="Polar residues" evidence="1">
    <location>
        <begin position="40"/>
        <end position="52"/>
    </location>
</feature>
<dbReference type="EMBL" id="VFQF01000003">
    <property type="protein sequence ID" value="TQN44941.1"/>
    <property type="molecule type" value="Genomic_DNA"/>
</dbReference>
<evidence type="ECO:0000256" key="2">
    <source>
        <dbReference type="SAM" id="SignalP"/>
    </source>
</evidence>
<feature type="chain" id="PRO_5039662831" description="DUF5666 domain-containing protein" evidence="2">
    <location>
        <begin position="27"/>
        <end position="195"/>
    </location>
</feature>
<dbReference type="AlphaFoldDB" id="A0A543PLK1"/>
<reference evidence="3 4" key="1">
    <citation type="submission" date="2019-06" db="EMBL/GenBank/DDBJ databases">
        <title>Sequencing the genomes of 1000 actinobacteria strains.</title>
        <authorList>
            <person name="Klenk H.-P."/>
        </authorList>
    </citation>
    <scope>NUCLEOTIDE SEQUENCE [LARGE SCALE GENOMIC DNA]</scope>
    <source>
        <strain evidence="3 4">DSM 21776</strain>
    </source>
</reference>
<dbReference type="Proteomes" id="UP000320085">
    <property type="component" value="Unassembled WGS sequence"/>
</dbReference>